<proteinExistence type="predicted"/>
<organism evidence="1 2">
    <name type="scientific">Polystyrenella longa</name>
    <dbReference type="NCBI Taxonomy" id="2528007"/>
    <lineage>
        <taxon>Bacteria</taxon>
        <taxon>Pseudomonadati</taxon>
        <taxon>Planctomycetota</taxon>
        <taxon>Planctomycetia</taxon>
        <taxon>Planctomycetales</taxon>
        <taxon>Planctomycetaceae</taxon>
        <taxon>Polystyrenella</taxon>
    </lineage>
</organism>
<dbReference type="OrthoDB" id="291172at2"/>
<dbReference type="KEGG" id="plon:Pla110_42720"/>
<dbReference type="AlphaFoldDB" id="A0A518CTL8"/>
<gene>
    <name evidence="1" type="ORF">Pla110_42720</name>
</gene>
<reference evidence="1 2" key="1">
    <citation type="submission" date="2019-02" db="EMBL/GenBank/DDBJ databases">
        <title>Deep-cultivation of Planctomycetes and their phenomic and genomic characterization uncovers novel biology.</title>
        <authorList>
            <person name="Wiegand S."/>
            <person name="Jogler M."/>
            <person name="Boedeker C."/>
            <person name="Pinto D."/>
            <person name="Vollmers J."/>
            <person name="Rivas-Marin E."/>
            <person name="Kohn T."/>
            <person name="Peeters S.H."/>
            <person name="Heuer A."/>
            <person name="Rast P."/>
            <person name="Oberbeckmann S."/>
            <person name="Bunk B."/>
            <person name="Jeske O."/>
            <person name="Meyerdierks A."/>
            <person name="Storesund J.E."/>
            <person name="Kallscheuer N."/>
            <person name="Luecker S."/>
            <person name="Lage O.M."/>
            <person name="Pohl T."/>
            <person name="Merkel B.J."/>
            <person name="Hornburger P."/>
            <person name="Mueller R.-W."/>
            <person name="Bruemmer F."/>
            <person name="Labrenz M."/>
            <person name="Spormann A.M."/>
            <person name="Op den Camp H."/>
            <person name="Overmann J."/>
            <person name="Amann R."/>
            <person name="Jetten M.S.M."/>
            <person name="Mascher T."/>
            <person name="Medema M.H."/>
            <person name="Devos D.P."/>
            <person name="Kaster A.-K."/>
            <person name="Ovreas L."/>
            <person name="Rohde M."/>
            <person name="Galperin M.Y."/>
            <person name="Jogler C."/>
        </authorList>
    </citation>
    <scope>NUCLEOTIDE SEQUENCE [LARGE SCALE GENOMIC DNA]</scope>
    <source>
        <strain evidence="1 2">Pla110</strain>
    </source>
</reference>
<name>A0A518CTL8_9PLAN</name>
<dbReference type="EMBL" id="CP036281">
    <property type="protein sequence ID" value="QDU82514.1"/>
    <property type="molecule type" value="Genomic_DNA"/>
</dbReference>
<accession>A0A518CTL8</accession>
<sequence>MPIHGRERVHSDLSLKKYITHYQAERNHQGVANRLIDPNEEVVCIAGKIEYRERLGGLLKYYYRDAA</sequence>
<protein>
    <submittedName>
        <fullName evidence="1">Uncharacterized protein</fullName>
    </submittedName>
</protein>
<dbReference type="Proteomes" id="UP000317178">
    <property type="component" value="Chromosome"/>
</dbReference>
<keyword evidence="2" id="KW-1185">Reference proteome</keyword>
<dbReference type="RefSeq" id="WP_144998782.1">
    <property type="nucleotide sequence ID" value="NZ_CP036281.1"/>
</dbReference>
<evidence type="ECO:0000313" key="2">
    <source>
        <dbReference type="Proteomes" id="UP000317178"/>
    </source>
</evidence>
<evidence type="ECO:0000313" key="1">
    <source>
        <dbReference type="EMBL" id="QDU82514.1"/>
    </source>
</evidence>